<dbReference type="Pfam" id="PF05648">
    <property type="entry name" value="PEX11"/>
    <property type="match status" value="1"/>
</dbReference>
<dbReference type="GO" id="GO:0005778">
    <property type="term" value="C:peroxisomal membrane"/>
    <property type="evidence" value="ECO:0007669"/>
    <property type="project" value="UniProtKB-SubCell"/>
</dbReference>
<comment type="subcellular location">
    <subcellularLocation>
        <location evidence="4">Peroxisome membrane</location>
    </subcellularLocation>
</comment>
<dbReference type="Proteomes" id="UP001150907">
    <property type="component" value="Unassembled WGS sequence"/>
</dbReference>
<evidence type="ECO:0000256" key="4">
    <source>
        <dbReference type="ARBA" id="ARBA00046271"/>
    </source>
</evidence>
<evidence type="ECO:0000313" key="6">
    <source>
        <dbReference type="EMBL" id="KAJ2006658.1"/>
    </source>
</evidence>
<gene>
    <name evidence="6" type="primary">PEX11G</name>
    <name evidence="6" type="ORF">H4R26_001254</name>
</gene>
<reference evidence="6" key="1">
    <citation type="submission" date="2022-07" db="EMBL/GenBank/DDBJ databases">
        <title>Phylogenomic reconstructions and comparative analyses of Kickxellomycotina fungi.</title>
        <authorList>
            <person name="Reynolds N.K."/>
            <person name="Stajich J.E."/>
            <person name="Barry K."/>
            <person name="Grigoriev I.V."/>
            <person name="Crous P."/>
            <person name="Smith M.E."/>
        </authorList>
    </citation>
    <scope>NUCLEOTIDE SEQUENCE</scope>
    <source>
        <strain evidence="6">IMI 214461</strain>
    </source>
</reference>
<comment type="caution">
    <text evidence="6">The sequence shown here is derived from an EMBL/GenBank/DDBJ whole genome shotgun (WGS) entry which is preliminary data.</text>
</comment>
<dbReference type="EMBL" id="JANBQF010000052">
    <property type="protein sequence ID" value="KAJ2006658.1"/>
    <property type="molecule type" value="Genomic_DNA"/>
</dbReference>
<evidence type="ECO:0000256" key="5">
    <source>
        <dbReference type="SAM" id="MobiDB-lite"/>
    </source>
</evidence>
<keyword evidence="3" id="KW-0576">Peroxisome</keyword>
<evidence type="ECO:0000256" key="2">
    <source>
        <dbReference type="ARBA" id="ARBA00023136"/>
    </source>
</evidence>
<organism evidence="6 7">
    <name type="scientific">Coemansia thaxteri</name>
    <dbReference type="NCBI Taxonomy" id="2663907"/>
    <lineage>
        <taxon>Eukaryota</taxon>
        <taxon>Fungi</taxon>
        <taxon>Fungi incertae sedis</taxon>
        <taxon>Zoopagomycota</taxon>
        <taxon>Kickxellomycotina</taxon>
        <taxon>Kickxellomycetes</taxon>
        <taxon>Kickxellales</taxon>
        <taxon>Kickxellaceae</taxon>
        <taxon>Coemansia</taxon>
    </lineage>
</organism>
<proteinExistence type="predicted"/>
<keyword evidence="7" id="KW-1185">Reference proteome</keyword>
<dbReference type="InterPro" id="IPR008733">
    <property type="entry name" value="PEX11"/>
</dbReference>
<dbReference type="OrthoDB" id="10005898at2759"/>
<dbReference type="GO" id="GO:0016559">
    <property type="term" value="P:peroxisome fission"/>
    <property type="evidence" value="ECO:0007669"/>
    <property type="project" value="InterPro"/>
</dbReference>
<feature type="region of interest" description="Disordered" evidence="5">
    <location>
        <begin position="41"/>
        <end position="61"/>
    </location>
</feature>
<evidence type="ECO:0000313" key="7">
    <source>
        <dbReference type="Proteomes" id="UP001150907"/>
    </source>
</evidence>
<dbReference type="AlphaFoldDB" id="A0A9W8BM45"/>
<name>A0A9W8BM45_9FUNG</name>
<accession>A0A9W8BM45</accession>
<keyword evidence="1" id="KW-0962">Peroxisome biogenesis</keyword>
<sequence length="311" mass="34953">MADIATGDNSLEASAVLVDDARAGVAHTEASAAHLDTIVADETPRVPTAPSRSEKSSPAKRLQGNHVLALALSRMLKGPAPTLDHIIRFLSSGSGHDKFWMMTQYFTKVVVWLLAKRNQKPASERVRTLSNLVSDYRIMIRLTGLAPMAQYVRYAEQFPAQTRLLKWLDRIMNTTLVCYYPLEHIYWLGAHQILPFSEKMVDFAGYWSCRFWAVWVALQFVRLGEEYRLIKGKKQNIYTRDKIDAAQMQGELDAVDAEVKSWKTQLLINACYFPLTLHWSIRGSTFPDVAVGVCGTVAAVAQAYNVWKATA</sequence>
<dbReference type="PANTHER" id="PTHR12652">
    <property type="entry name" value="PEROXISOMAL BIOGENESIS FACTOR 11"/>
    <property type="match status" value="1"/>
</dbReference>
<keyword evidence="2" id="KW-0472">Membrane</keyword>
<evidence type="ECO:0000256" key="1">
    <source>
        <dbReference type="ARBA" id="ARBA00022593"/>
    </source>
</evidence>
<protein>
    <submittedName>
        <fullName evidence="6">Regulation of peroxisome size</fullName>
    </submittedName>
</protein>
<evidence type="ECO:0000256" key="3">
    <source>
        <dbReference type="ARBA" id="ARBA00023140"/>
    </source>
</evidence>
<dbReference type="PANTHER" id="PTHR12652:SF25">
    <property type="entry name" value="MICROBODY (PEROXISOME) PROLIFERATION PROTEIN PEROXIN 11C (EUROFUNG)"/>
    <property type="match status" value="1"/>
</dbReference>